<keyword evidence="4 7" id="KW-1133">Transmembrane helix</keyword>
<sequence>MDIAEINLQSRYVFRERISLMVLLCASSGRGFQVIPTSGMTLRSRSEHHLSNGDKYKDNVNALLLVATLVATVAFAAGFTVPGGFSSSPPNLGMAILANELDFCYFLLCNTLAMQCSVVAIVALIWAQLGDPELIHRAFHLALPSLFVALISMSAAFLFGVVATRRSHNNFLFNVVFNTVTAIFFHVMVLLLGPYVIPQLPGVPFL</sequence>
<evidence type="ECO:0000256" key="2">
    <source>
        <dbReference type="ARBA" id="ARBA00022692"/>
    </source>
</evidence>
<dbReference type="PANTHER" id="PTHR24186">
    <property type="entry name" value="PROTEIN PHOSPHATASE 1 REGULATORY SUBUNIT"/>
    <property type="match status" value="1"/>
</dbReference>
<name>A0ABM0TTG3_CAMSA</name>
<dbReference type="InterPro" id="IPR026961">
    <property type="entry name" value="PGG_dom"/>
</dbReference>
<dbReference type="Pfam" id="PF13962">
    <property type="entry name" value="PGG"/>
    <property type="match status" value="1"/>
</dbReference>
<keyword evidence="3" id="KW-0677">Repeat</keyword>
<gene>
    <name evidence="10" type="primary">LOC104715393</name>
</gene>
<keyword evidence="5" id="KW-0040">ANK repeat</keyword>
<proteinExistence type="predicted"/>
<evidence type="ECO:0000256" key="3">
    <source>
        <dbReference type="ARBA" id="ARBA00022737"/>
    </source>
</evidence>
<accession>A0ABM0TTG3</accession>
<organism evidence="9 10">
    <name type="scientific">Camelina sativa</name>
    <name type="common">False flax</name>
    <name type="synonym">Myagrum sativum</name>
    <dbReference type="NCBI Taxonomy" id="90675"/>
    <lineage>
        <taxon>Eukaryota</taxon>
        <taxon>Viridiplantae</taxon>
        <taxon>Streptophyta</taxon>
        <taxon>Embryophyta</taxon>
        <taxon>Tracheophyta</taxon>
        <taxon>Spermatophyta</taxon>
        <taxon>Magnoliopsida</taxon>
        <taxon>eudicotyledons</taxon>
        <taxon>Gunneridae</taxon>
        <taxon>Pentapetalae</taxon>
        <taxon>rosids</taxon>
        <taxon>malvids</taxon>
        <taxon>Brassicales</taxon>
        <taxon>Brassicaceae</taxon>
        <taxon>Camelineae</taxon>
        <taxon>Camelina</taxon>
    </lineage>
</organism>
<feature type="transmembrane region" description="Helical" evidence="7">
    <location>
        <begin position="103"/>
        <end position="129"/>
    </location>
</feature>
<feature type="transmembrane region" description="Helical" evidence="7">
    <location>
        <begin position="20"/>
        <end position="42"/>
    </location>
</feature>
<dbReference type="Proteomes" id="UP000694864">
    <property type="component" value="Chromosome 2"/>
</dbReference>
<dbReference type="RefSeq" id="XP_010431105.2">
    <property type="nucleotide sequence ID" value="XM_010432803.2"/>
</dbReference>
<dbReference type="PANTHER" id="PTHR24186:SF46">
    <property type="entry name" value="PROTEIN ACCELERATED CELL DEATH 6-LIKE"/>
    <property type="match status" value="1"/>
</dbReference>
<feature type="domain" description="PGG" evidence="8">
    <location>
        <begin position="55"/>
        <end position="163"/>
    </location>
</feature>
<keyword evidence="2 7" id="KW-0812">Transmembrane</keyword>
<feature type="transmembrane region" description="Helical" evidence="7">
    <location>
        <begin position="141"/>
        <end position="163"/>
    </location>
</feature>
<evidence type="ECO:0000256" key="5">
    <source>
        <dbReference type="ARBA" id="ARBA00023043"/>
    </source>
</evidence>
<evidence type="ECO:0000256" key="7">
    <source>
        <dbReference type="SAM" id="Phobius"/>
    </source>
</evidence>
<evidence type="ECO:0000313" key="9">
    <source>
        <dbReference type="Proteomes" id="UP000694864"/>
    </source>
</evidence>
<keyword evidence="6 7" id="KW-0472">Membrane</keyword>
<protein>
    <submittedName>
        <fullName evidence="10">Protein ACCELERATED CELL DEATH 6</fullName>
    </submittedName>
</protein>
<evidence type="ECO:0000313" key="10">
    <source>
        <dbReference type="RefSeq" id="XP_010431105.2"/>
    </source>
</evidence>
<reference evidence="9" key="1">
    <citation type="journal article" date="2014" name="Nat. Commun.">
        <title>The emerging biofuel crop Camelina sativa retains a highly undifferentiated hexaploid genome structure.</title>
        <authorList>
            <person name="Kagale S."/>
            <person name="Koh C."/>
            <person name="Nixon J."/>
            <person name="Bollina V."/>
            <person name="Clarke W.E."/>
            <person name="Tuteja R."/>
            <person name="Spillane C."/>
            <person name="Robinson S.J."/>
            <person name="Links M.G."/>
            <person name="Clarke C."/>
            <person name="Higgins E.E."/>
            <person name="Huebert T."/>
            <person name="Sharpe A.G."/>
            <person name="Parkin I.A."/>
        </authorList>
    </citation>
    <scope>NUCLEOTIDE SEQUENCE [LARGE SCALE GENOMIC DNA]</scope>
    <source>
        <strain evidence="9">cv. DH55</strain>
    </source>
</reference>
<evidence type="ECO:0000259" key="8">
    <source>
        <dbReference type="Pfam" id="PF13962"/>
    </source>
</evidence>
<evidence type="ECO:0000256" key="6">
    <source>
        <dbReference type="ARBA" id="ARBA00023136"/>
    </source>
</evidence>
<evidence type="ECO:0000256" key="1">
    <source>
        <dbReference type="ARBA" id="ARBA00004141"/>
    </source>
</evidence>
<evidence type="ECO:0000256" key="4">
    <source>
        <dbReference type="ARBA" id="ARBA00022989"/>
    </source>
</evidence>
<feature type="transmembrane region" description="Helical" evidence="7">
    <location>
        <begin position="175"/>
        <end position="197"/>
    </location>
</feature>
<keyword evidence="9" id="KW-1185">Reference proteome</keyword>
<reference evidence="10" key="2">
    <citation type="submission" date="2025-08" db="UniProtKB">
        <authorList>
            <consortium name="RefSeq"/>
        </authorList>
    </citation>
    <scope>IDENTIFICATION</scope>
    <source>
        <tissue evidence="10">Leaf</tissue>
    </source>
</reference>
<dbReference type="GeneID" id="104715393"/>
<feature type="transmembrane region" description="Helical" evidence="7">
    <location>
        <begin position="62"/>
        <end position="82"/>
    </location>
</feature>
<comment type="subcellular location">
    <subcellularLocation>
        <location evidence="1">Membrane</location>
        <topology evidence="1">Multi-pass membrane protein</topology>
    </subcellularLocation>
</comment>